<evidence type="ECO:0000256" key="1">
    <source>
        <dbReference type="SAM" id="MobiDB-lite"/>
    </source>
</evidence>
<gene>
    <name evidence="2" type="ORF">JAO75_23430</name>
</gene>
<evidence type="ECO:0008006" key="4">
    <source>
        <dbReference type="Google" id="ProtNLM"/>
    </source>
</evidence>
<evidence type="ECO:0000313" key="3">
    <source>
        <dbReference type="Proteomes" id="UP000620670"/>
    </source>
</evidence>
<dbReference type="SUPFAM" id="SSF55154">
    <property type="entry name" value="CYTH-like phosphatases"/>
    <property type="match status" value="1"/>
</dbReference>
<accession>A0ABS0Y7R7</accession>
<dbReference type="Proteomes" id="UP000620670">
    <property type="component" value="Unassembled WGS sequence"/>
</dbReference>
<dbReference type="Gene3D" id="2.40.320.10">
    <property type="entry name" value="Hypothetical Protein Pfu-838710-001"/>
    <property type="match status" value="1"/>
</dbReference>
<dbReference type="InterPro" id="IPR033469">
    <property type="entry name" value="CYTH-like_dom_sf"/>
</dbReference>
<dbReference type="PANTHER" id="PTHR40114:SF1">
    <property type="entry name" value="SLR0698 PROTEIN"/>
    <property type="match status" value="1"/>
</dbReference>
<name>A0ABS0Y7R7_9HYPH</name>
<protein>
    <recommendedName>
        <fullName evidence="4">CYTH domain-containing protein</fullName>
    </recommendedName>
</protein>
<dbReference type="InterPro" id="IPR012042">
    <property type="entry name" value="NeuTTM/CthTTM-like"/>
</dbReference>
<evidence type="ECO:0000313" key="2">
    <source>
        <dbReference type="EMBL" id="MBJ6128352.1"/>
    </source>
</evidence>
<sequence>MTVRRRFLLASSLARLIQRERGGLRQIEGFFPEQRDRSSWVRLEENRALLILKTAGPNGEAEEQTEVPVGHAHALLDVCAGEIDYTRTKLRIGDREVLIDQFNRPRDLHFITVEFDSEAEGRGFHPLPWFGPEITAEARYSNQAIALRGVEQYQDAPLSDEALNGLLDTLENRFPDQPRSAINRPAKQRAVSKAPAGPASGDGRTAQVNLDDIEAAMMAEMERTLQKGRPD</sequence>
<proteinExistence type="predicted"/>
<comment type="caution">
    <text evidence="2">The sequence shown here is derived from an EMBL/GenBank/DDBJ whole genome shotgun (WGS) entry which is preliminary data.</text>
</comment>
<feature type="region of interest" description="Disordered" evidence="1">
    <location>
        <begin position="174"/>
        <end position="212"/>
    </location>
</feature>
<dbReference type="RefSeq" id="WP_199051624.1">
    <property type="nucleotide sequence ID" value="NZ_JAELXT010000047.1"/>
</dbReference>
<organism evidence="2 3">
    <name type="scientific">Microvirga splendida</name>
    <dbReference type="NCBI Taxonomy" id="2795727"/>
    <lineage>
        <taxon>Bacteria</taxon>
        <taxon>Pseudomonadati</taxon>
        <taxon>Pseudomonadota</taxon>
        <taxon>Alphaproteobacteria</taxon>
        <taxon>Hyphomicrobiales</taxon>
        <taxon>Methylobacteriaceae</taxon>
        <taxon>Microvirga</taxon>
    </lineage>
</organism>
<dbReference type="PANTHER" id="PTHR40114">
    <property type="entry name" value="SLR0698 PROTEIN"/>
    <property type="match status" value="1"/>
</dbReference>
<dbReference type="EMBL" id="JAELXT010000047">
    <property type="protein sequence ID" value="MBJ6128352.1"/>
    <property type="molecule type" value="Genomic_DNA"/>
</dbReference>
<reference evidence="3" key="1">
    <citation type="submission" date="2020-12" db="EMBL/GenBank/DDBJ databases">
        <title>Hymenobacter sp.</title>
        <authorList>
            <person name="Kim M.K."/>
        </authorList>
    </citation>
    <scope>NUCLEOTIDE SEQUENCE [LARGE SCALE GENOMIC DNA]</scope>
    <source>
        <strain evidence="3">BT325</strain>
    </source>
</reference>
<keyword evidence="3" id="KW-1185">Reference proteome</keyword>